<name>A0A222VRB0_9PSEU</name>
<evidence type="ECO:0000256" key="1">
    <source>
        <dbReference type="ARBA" id="ARBA00023239"/>
    </source>
</evidence>
<dbReference type="Pfam" id="PF01557">
    <property type="entry name" value="FAA_hydrolase"/>
    <property type="match status" value="1"/>
</dbReference>
<dbReference type="Gene3D" id="3.90.850.10">
    <property type="entry name" value="Fumarylacetoacetase-like, C-terminal domain"/>
    <property type="match status" value="1"/>
</dbReference>
<dbReference type="SUPFAM" id="SSF56529">
    <property type="entry name" value="FAH"/>
    <property type="match status" value="1"/>
</dbReference>
<gene>
    <name evidence="2" type="ORF">SAMN05421630_105401</name>
</gene>
<dbReference type="InterPro" id="IPR050772">
    <property type="entry name" value="Hydratase-Decarb/MhpD_sf"/>
</dbReference>
<dbReference type="AlphaFoldDB" id="A0A222VRB0"/>
<reference evidence="2 3" key="1">
    <citation type="submission" date="2016-10" db="EMBL/GenBank/DDBJ databases">
        <authorList>
            <person name="de Groot N.N."/>
        </authorList>
    </citation>
    <scope>NUCLEOTIDE SEQUENCE [LARGE SCALE GENOMIC DNA]</scope>
    <source>
        <strain evidence="2 3">CGMCC 4.5506</strain>
    </source>
</reference>
<dbReference type="Proteomes" id="UP000199494">
    <property type="component" value="Unassembled WGS sequence"/>
</dbReference>
<dbReference type="PANTHER" id="PTHR30143:SF0">
    <property type="entry name" value="2-KETO-4-PENTENOATE HYDRATASE"/>
    <property type="match status" value="1"/>
</dbReference>
<organism evidence="2 3">
    <name type="scientific">Prauserella marina</name>
    <dbReference type="NCBI Taxonomy" id="530584"/>
    <lineage>
        <taxon>Bacteria</taxon>
        <taxon>Bacillati</taxon>
        <taxon>Actinomycetota</taxon>
        <taxon>Actinomycetes</taxon>
        <taxon>Pseudonocardiales</taxon>
        <taxon>Pseudonocardiaceae</taxon>
        <taxon>Prauserella</taxon>
    </lineage>
</organism>
<evidence type="ECO:0000313" key="2">
    <source>
        <dbReference type="EMBL" id="SDD06324.1"/>
    </source>
</evidence>
<dbReference type="STRING" id="530584.SAMN05421630_105401"/>
<dbReference type="GO" id="GO:0008684">
    <property type="term" value="F:2-oxopent-4-enoate hydratase activity"/>
    <property type="evidence" value="ECO:0007669"/>
    <property type="project" value="TreeGrafter"/>
</dbReference>
<accession>A0A222VRB0</accession>
<proteinExistence type="predicted"/>
<sequence>MTGTEDELAAALDRAATSGTAIPAPSSDGTGLPLELAYRVQHRVVALRLARGERAVGVKLGFTSEAKMAQMGVSEIIAGRLTDAMWFGDGERVELGGFIHPRIEPEVAFRLGEDVDLAGARSGAADIGDAVDAVAAGMEIIDSRYSGFRFGLSDVVADNTSAAGFVLGPWCSPDTEAGSRAVSLSVDGTVTATGSTAAILGHPLNALRALVPLAAKRGFTLPAGSIVLAGAATAATPLTASVVTARIEGLGEVSLTATGGGTGGGDE</sequence>
<dbReference type="InterPro" id="IPR036663">
    <property type="entry name" value="Fumarylacetoacetase_C_sf"/>
</dbReference>
<protein>
    <submittedName>
        <fullName evidence="2">2-oxo-3-hexenedioate decarboxylase</fullName>
    </submittedName>
</protein>
<dbReference type="GO" id="GO:0005737">
    <property type="term" value="C:cytoplasm"/>
    <property type="evidence" value="ECO:0007669"/>
    <property type="project" value="TreeGrafter"/>
</dbReference>
<dbReference type="KEGG" id="pmad:BAY61_16755"/>
<keyword evidence="3" id="KW-1185">Reference proteome</keyword>
<dbReference type="EMBL" id="FMZE01000005">
    <property type="protein sequence ID" value="SDD06324.1"/>
    <property type="molecule type" value="Genomic_DNA"/>
</dbReference>
<dbReference type="PANTHER" id="PTHR30143">
    <property type="entry name" value="ACID HYDRATASE"/>
    <property type="match status" value="1"/>
</dbReference>
<keyword evidence="1" id="KW-0456">Lyase</keyword>
<evidence type="ECO:0000313" key="3">
    <source>
        <dbReference type="Proteomes" id="UP000199494"/>
    </source>
</evidence>
<dbReference type="RefSeq" id="WP_091804987.1">
    <property type="nucleotide sequence ID" value="NZ_CP016353.1"/>
</dbReference>
<dbReference type="InterPro" id="IPR011234">
    <property type="entry name" value="Fumarylacetoacetase-like_C"/>
</dbReference>
<dbReference type="OrthoDB" id="9792137at2"/>